<comment type="caution">
    <text evidence="2">The sequence shown here is derived from an EMBL/GenBank/DDBJ whole genome shotgun (WGS) entry which is preliminary data.</text>
</comment>
<feature type="transmembrane region" description="Helical" evidence="1">
    <location>
        <begin position="144"/>
        <end position="164"/>
    </location>
</feature>
<sequence length="166" mass="17604">MDSGLDFALRAIAIGVGATAVMDLWALFLKRAFSIPSLDYAWVGRWIGHFRNGRFAHANIGQAATVPGEAILGWGAHYAIGIVFAGLLLTLAGVDWPQSPTPLPAIAFGVVTVVIPFFLMQPAFGFGIAASRTPKPAIARQRSLMAHFSFGVGLYLSALLLASFSS</sequence>
<organism evidence="2 3">
    <name type="scientific">Mesorhizobium retamae</name>
    <dbReference type="NCBI Taxonomy" id="2912854"/>
    <lineage>
        <taxon>Bacteria</taxon>
        <taxon>Pseudomonadati</taxon>
        <taxon>Pseudomonadota</taxon>
        <taxon>Alphaproteobacteria</taxon>
        <taxon>Hyphomicrobiales</taxon>
        <taxon>Phyllobacteriaceae</taxon>
        <taxon>Mesorhizobium</taxon>
    </lineage>
</organism>
<evidence type="ECO:0000313" key="3">
    <source>
        <dbReference type="Proteomes" id="UP001201701"/>
    </source>
</evidence>
<keyword evidence="1" id="KW-0812">Transmembrane</keyword>
<gene>
    <name evidence="2" type="ORF">L4923_09385</name>
</gene>
<feature type="transmembrane region" description="Helical" evidence="1">
    <location>
        <begin position="7"/>
        <end position="28"/>
    </location>
</feature>
<dbReference type="EMBL" id="JAKREW010000006">
    <property type="protein sequence ID" value="MCG7505232.1"/>
    <property type="molecule type" value="Genomic_DNA"/>
</dbReference>
<dbReference type="Proteomes" id="UP001201701">
    <property type="component" value="Unassembled WGS sequence"/>
</dbReference>
<keyword evidence="3" id="KW-1185">Reference proteome</keyword>
<dbReference type="Pfam" id="PF11158">
    <property type="entry name" value="DUF2938"/>
    <property type="match status" value="1"/>
</dbReference>
<evidence type="ECO:0000256" key="1">
    <source>
        <dbReference type="SAM" id="Phobius"/>
    </source>
</evidence>
<evidence type="ECO:0000313" key="2">
    <source>
        <dbReference type="EMBL" id="MCG7505232.1"/>
    </source>
</evidence>
<dbReference type="InterPro" id="IPR021329">
    <property type="entry name" value="DUF2938"/>
</dbReference>
<feature type="transmembrane region" description="Helical" evidence="1">
    <location>
        <begin position="103"/>
        <end position="124"/>
    </location>
</feature>
<reference evidence="2 3" key="1">
    <citation type="submission" date="2022-02" db="EMBL/GenBank/DDBJ databases">
        <title>Draft genome sequence of Mezorhizobium retamae strain IRAMC:0171 isolated from Retama raetam nodules.</title>
        <authorList>
            <person name="Bengaied R."/>
            <person name="Sbissi I."/>
            <person name="Huber K."/>
            <person name="Ghodbane F."/>
            <person name="Nouioui I."/>
            <person name="Tarhouni M."/>
            <person name="Gtari M."/>
        </authorList>
    </citation>
    <scope>NUCLEOTIDE SEQUENCE [LARGE SCALE GENOMIC DNA]</scope>
    <source>
        <strain evidence="2 3">IRAMC:0171</strain>
    </source>
</reference>
<proteinExistence type="predicted"/>
<accession>A0ABS9QCU0</accession>
<dbReference type="RefSeq" id="WP_239364006.1">
    <property type="nucleotide sequence ID" value="NZ_JAKREW010000006.1"/>
</dbReference>
<keyword evidence="1" id="KW-1133">Transmembrane helix</keyword>
<protein>
    <submittedName>
        <fullName evidence="2">DUF2938 domain-containing protein</fullName>
    </submittedName>
</protein>
<keyword evidence="1" id="KW-0472">Membrane</keyword>
<feature type="transmembrane region" description="Helical" evidence="1">
    <location>
        <begin position="71"/>
        <end position="91"/>
    </location>
</feature>
<name>A0ABS9QCU0_9HYPH</name>